<reference evidence="4 5" key="1">
    <citation type="submission" date="2022-04" db="EMBL/GenBank/DDBJ databases">
        <title>Chromosome-level reference genomes for two strains of Caenorhabditis briggsae: an improved platform for comparative genomics.</title>
        <authorList>
            <person name="Stevens L."/>
            <person name="Andersen E."/>
        </authorList>
    </citation>
    <scope>NUCLEOTIDE SEQUENCE [LARGE SCALE GENOMIC DNA]</scope>
    <source>
        <strain evidence="4">VX34</strain>
        <tissue evidence="4">Whole-organism</tissue>
    </source>
</reference>
<dbReference type="SUPFAM" id="SSF57667">
    <property type="entry name" value="beta-beta-alpha zinc fingers"/>
    <property type="match status" value="1"/>
</dbReference>
<feature type="region of interest" description="Disordered" evidence="2">
    <location>
        <begin position="205"/>
        <end position="369"/>
    </location>
</feature>
<feature type="compositionally biased region" description="Polar residues" evidence="2">
    <location>
        <begin position="223"/>
        <end position="239"/>
    </location>
</feature>
<dbReference type="PROSITE" id="PS50157">
    <property type="entry name" value="ZINC_FINGER_C2H2_2"/>
    <property type="match status" value="2"/>
</dbReference>
<dbReference type="PROSITE" id="PS00028">
    <property type="entry name" value="ZINC_FINGER_C2H2_1"/>
    <property type="match status" value="4"/>
</dbReference>
<dbReference type="InterPro" id="IPR036236">
    <property type="entry name" value="Znf_C2H2_sf"/>
</dbReference>
<feature type="compositionally biased region" description="Polar residues" evidence="2">
    <location>
        <begin position="313"/>
        <end position="325"/>
    </location>
</feature>
<evidence type="ECO:0000313" key="4">
    <source>
        <dbReference type="EMBL" id="UMM20505.1"/>
    </source>
</evidence>
<feature type="region of interest" description="Disordered" evidence="2">
    <location>
        <begin position="611"/>
        <end position="645"/>
    </location>
</feature>
<gene>
    <name evidence="4" type="ORF">L5515_015757</name>
</gene>
<proteinExistence type="predicted"/>
<dbReference type="AlphaFoldDB" id="A0AAE9EFS3"/>
<dbReference type="InterPro" id="IPR005020">
    <property type="entry name" value="LIN-8"/>
</dbReference>
<protein>
    <recommendedName>
        <fullName evidence="3">C2H2-type domain-containing protein</fullName>
    </recommendedName>
</protein>
<evidence type="ECO:0000313" key="5">
    <source>
        <dbReference type="Proteomes" id="UP000829354"/>
    </source>
</evidence>
<sequence>MLHAQIKPDPGRPIWDQQLTEEQRKMYPKLPGYQHSIDMPSYMECIRNATNCVDEDVKQNDQVIFTILEEIGKFPKLWSSACPGKEHAMWPIVGYHIYRRLGVILSLATIKYIFAQSRARMRRRLTFMIKSHTGISIENLEDKMWCFPEYRVLRYYRYQTKDLETRLRRDQLTDKAGKHIEIYLDDEDEAFDVEHYVEPVEVEEVQILDQQGEPVGRDDDSSSVENRTPPRAQNGQNGHVPTMPSRKRRPAEDAFDQSGPLLPPNFSPNPRSAPAWNFQQRPGPSNSQANCQPTTQNHQNNWSQQRPGPFYPQPTNQNQPKIRQQNPANLPPMNRPPPGYVPADQQHPRAPPAPQHRSQLAQHISPQQRDQLREHLQQLTPLQRMQILEQAQLGRLMRERAQIQNSQQNGSQQNLHQQQQQQHQRAAHHQRPQQGPSGPQRPSGLQGPSGPQPVSQMEQAYQNNLHQQHQQQRATQQRSSGPQGPQGPQPPPQIPQGHQIPSGPPQQSPQPAPQLAPRPQLAEFTLEMDQVWRKFYHIVAQSPEKLDLIRRNVNQTVCLLDGDMPPNFKRKEGNPIKMSDFKSQIKRDMDRSYQPGQHQDYDDVEIQEGFLEESSGTSGNLDDKRSVKMEGRRMMMKSDSTATNNEMMEAEDLDDEEEEDGPGLGYELLTAMLNMNNQEDDEEEEPVAVVEPEDVRPKLDGVGTILKEIRGEIRPPQKERIILDEFGFRERDASKFPICRIGEVQQTLALADHQEGIDFHPPPNAPTDVRVVRKMIRQKMVRCKKCKNRFIEKNIYERHLRDKHPALYEEYIREQEEEVELQRLEEIEANRIEELQTGGFIPPESEISQPSEDPNYIPLPGENNGGLIPRFDYYGRIKQLKRPYKKKISPQCPFCDKRFRNEMSLKKHFLKKHEEMVEFKQCLKCFKCVESEEALERHDCELTYVCFECPVIRNLCTDHRLINHRKKFHRGANAGFRCSFCNMKFLTPRKLRKHKKMSHVFTKTYQCHFCEEIFISEVAVMTHERVHTGIIKFECKVCDFKANRYVAMEEHKKEEHGYVCAICNARHAEYPELKHHVYEEHGGYLAADEPSAYVESPRMWLLYKGE</sequence>
<dbReference type="Proteomes" id="UP000829354">
    <property type="component" value="Chromosome II"/>
</dbReference>
<feature type="compositionally biased region" description="Polar residues" evidence="2">
    <location>
        <begin position="358"/>
        <end position="369"/>
    </location>
</feature>
<keyword evidence="5" id="KW-1185">Reference proteome</keyword>
<keyword evidence="1" id="KW-0862">Zinc</keyword>
<feature type="compositionally biased region" description="Basic and acidic residues" evidence="2">
    <location>
        <begin position="621"/>
        <end position="633"/>
    </location>
</feature>
<feature type="domain" description="C2H2-type" evidence="3">
    <location>
        <begin position="1005"/>
        <end position="1029"/>
    </location>
</feature>
<feature type="compositionally biased region" description="Pro residues" evidence="2">
    <location>
        <begin position="502"/>
        <end position="516"/>
    </location>
</feature>
<evidence type="ECO:0000256" key="2">
    <source>
        <dbReference type="SAM" id="MobiDB-lite"/>
    </source>
</evidence>
<feature type="compositionally biased region" description="Pro residues" evidence="2">
    <location>
        <begin position="485"/>
        <end position="494"/>
    </location>
</feature>
<dbReference type="PANTHER" id="PTHR32020:SF3">
    <property type="entry name" value="ARID DOMAIN-CONTAINING PROTEIN-RELATED"/>
    <property type="match status" value="1"/>
</dbReference>
<dbReference type="Gene3D" id="3.30.160.60">
    <property type="entry name" value="Classic Zinc Finger"/>
    <property type="match status" value="1"/>
</dbReference>
<dbReference type="PANTHER" id="PTHR32020">
    <property type="entry name" value="LIN-8 DOMAIN CONTAINING-RELATED"/>
    <property type="match status" value="1"/>
</dbReference>
<dbReference type="Pfam" id="PF03353">
    <property type="entry name" value="Lin-8"/>
    <property type="match status" value="1"/>
</dbReference>
<evidence type="ECO:0000256" key="1">
    <source>
        <dbReference type="PROSITE-ProRule" id="PRU00042"/>
    </source>
</evidence>
<feature type="compositionally biased region" description="Polar residues" evidence="2">
    <location>
        <begin position="277"/>
        <end position="306"/>
    </location>
</feature>
<dbReference type="InterPro" id="IPR013087">
    <property type="entry name" value="Znf_C2H2_type"/>
</dbReference>
<accession>A0AAE9EFS3</accession>
<feature type="domain" description="C2H2-type" evidence="3">
    <location>
        <begin position="976"/>
        <end position="1004"/>
    </location>
</feature>
<organism evidence="4 5">
    <name type="scientific">Caenorhabditis briggsae</name>
    <dbReference type="NCBI Taxonomy" id="6238"/>
    <lineage>
        <taxon>Eukaryota</taxon>
        <taxon>Metazoa</taxon>
        <taxon>Ecdysozoa</taxon>
        <taxon>Nematoda</taxon>
        <taxon>Chromadorea</taxon>
        <taxon>Rhabditida</taxon>
        <taxon>Rhabditina</taxon>
        <taxon>Rhabditomorpha</taxon>
        <taxon>Rhabditoidea</taxon>
        <taxon>Rhabditidae</taxon>
        <taxon>Peloderinae</taxon>
        <taxon>Caenorhabditis</taxon>
    </lineage>
</organism>
<dbReference type="GO" id="GO:0008270">
    <property type="term" value="F:zinc ion binding"/>
    <property type="evidence" value="ECO:0007669"/>
    <property type="project" value="UniProtKB-KW"/>
</dbReference>
<name>A0AAE9EFS3_CAEBR</name>
<feature type="compositionally biased region" description="Pro residues" evidence="2">
    <location>
        <begin position="329"/>
        <end position="340"/>
    </location>
</feature>
<evidence type="ECO:0000259" key="3">
    <source>
        <dbReference type="PROSITE" id="PS50157"/>
    </source>
</evidence>
<keyword evidence="1" id="KW-0863">Zinc-finger</keyword>
<dbReference type="SMART" id="SM00355">
    <property type="entry name" value="ZnF_C2H2"/>
    <property type="match status" value="7"/>
</dbReference>
<feature type="compositionally biased region" description="Low complexity" evidence="2">
    <location>
        <begin position="404"/>
        <end position="424"/>
    </location>
</feature>
<keyword evidence="1" id="KW-0479">Metal-binding</keyword>
<dbReference type="EMBL" id="CP092621">
    <property type="protein sequence ID" value="UMM20505.1"/>
    <property type="molecule type" value="Genomic_DNA"/>
</dbReference>
<feature type="compositionally biased region" description="Low complexity" evidence="2">
    <location>
        <begin position="432"/>
        <end position="483"/>
    </location>
</feature>
<feature type="region of interest" description="Disordered" evidence="2">
    <location>
        <begin position="404"/>
        <end position="516"/>
    </location>
</feature>